<proteinExistence type="predicted"/>
<comment type="caution">
    <text evidence="2">The sequence shown here is derived from an EMBL/GenBank/DDBJ whole genome shotgun (WGS) entry which is preliminary data.</text>
</comment>
<accession>A0A938BTF1</accession>
<reference evidence="2" key="1">
    <citation type="submission" date="2019-03" db="EMBL/GenBank/DDBJ databases">
        <title>Lake Tanganyika Metagenome-Assembled Genomes (MAGs).</title>
        <authorList>
            <person name="Tran P."/>
        </authorList>
    </citation>
    <scope>NUCLEOTIDE SEQUENCE</scope>
    <source>
        <strain evidence="2">K_DeepCast_150m_m2_040</strain>
    </source>
</reference>
<dbReference type="InterPro" id="IPR001387">
    <property type="entry name" value="Cro/C1-type_HTH"/>
</dbReference>
<gene>
    <name evidence="2" type="ORF">FJY68_03255</name>
</gene>
<evidence type="ECO:0000313" key="2">
    <source>
        <dbReference type="EMBL" id="MBM3330853.1"/>
    </source>
</evidence>
<evidence type="ECO:0000259" key="1">
    <source>
        <dbReference type="PROSITE" id="PS50943"/>
    </source>
</evidence>
<name>A0A938BTF1_UNCW3</name>
<dbReference type="Proteomes" id="UP000779900">
    <property type="component" value="Unassembled WGS sequence"/>
</dbReference>
<dbReference type="SUPFAM" id="SSF47413">
    <property type="entry name" value="lambda repressor-like DNA-binding domains"/>
    <property type="match status" value="1"/>
</dbReference>
<dbReference type="PROSITE" id="PS50943">
    <property type="entry name" value="HTH_CROC1"/>
    <property type="match status" value="1"/>
</dbReference>
<dbReference type="InterPro" id="IPR010982">
    <property type="entry name" value="Lambda_DNA-bd_dom_sf"/>
</dbReference>
<sequence length="247" mass="27944">MQPASNWLSDSSLLTKEVGVRLRLLREQAGLSQEAVAVMLGLEPTTGKAQVSKIETGHYRYGPGLVRLLDFLRACGCGVDAVLDILDRHTSRETVVEERATADVLKAIETLPPKSGRRAFYYHVGLSHKAELRLANSAAARERVRRALARAGAESRELRLKREFNYLLNKMHIGWADPSGIGLRSYGRKVFATLRRLRKARPDRRQRALDRLDEWPVRMGLDPTQARRVKQAMMKLFERMVRSGSVD</sequence>
<evidence type="ECO:0000313" key="3">
    <source>
        <dbReference type="Proteomes" id="UP000779900"/>
    </source>
</evidence>
<dbReference type="GO" id="GO:0003677">
    <property type="term" value="F:DNA binding"/>
    <property type="evidence" value="ECO:0007669"/>
    <property type="project" value="InterPro"/>
</dbReference>
<dbReference type="EMBL" id="VGIR01000012">
    <property type="protein sequence ID" value="MBM3330853.1"/>
    <property type="molecule type" value="Genomic_DNA"/>
</dbReference>
<dbReference type="Gene3D" id="1.10.260.40">
    <property type="entry name" value="lambda repressor-like DNA-binding domains"/>
    <property type="match status" value="1"/>
</dbReference>
<feature type="domain" description="HTH cro/C1-type" evidence="1">
    <location>
        <begin position="22"/>
        <end position="82"/>
    </location>
</feature>
<organism evidence="2 3">
    <name type="scientific">candidate division WOR-3 bacterium</name>
    <dbReference type="NCBI Taxonomy" id="2052148"/>
    <lineage>
        <taxon>Bacteria</taxon>
        <taxon>Bacteria division WOR-3</taxon>
    </lineage>
</organism>
<dbReference type="Pfam" id="PF13560">
    <property type="entry name" value="HTH_31"/>
    <property type="match status" value="1"/>
</dbReference>
<dbReference type="CDD" id="cd00093">
    <property type="entry name" value="HTH_XRE"/>
    <property type="match status" value="1"/>
</dbReference>
<dbReference type="AlphaFoldDB" id="A0A938BTF1"/>
<protein>
    <submittedName>
        <fullName evidence="2">Helix-turn-helix transcriptional regulator</fullName>
    </submittedName>
</protein>
<dbReference type="SMART" id="SM00530">
    <property type="entry name" value="HTH_XRE"/>
    <property type="match status" value="1"/>
</dbReference>